<name>A0ACC0VLW0_9STRA</name>
<evidence type="ECO:0000313" key="2">
    <source>
        <dbReference type="Proteomes" id="UP001163321"/>
    </source>
</evidence>
<reference evidence="1 2" key="1">
    <citation type="journal article" date="2022" name="bioRxiv">
        <title>The genome of the oomycete Peronosclerospora sorghi, a cosmopolitan pathogen of maize and sorghum, is inflated with dispersed pseudogenes.</title>
        <authorList>
            <person name="Fletcher K."/>
            <person name="Martin F."/>
            <person name="Isakeit T."/>
            <person name="Cavanaugh K."/>
            <person name="Magill C."/>
            <person name="Michelmore R."/>
        </authorList>
    </citation>
    <scope>NUCLEOTIDE SEQUENCE [LARGE SCALE GENOMIC DNA]</scope>
    <source>
        <strain evidence="1">P6</strain>
    </source>
</reference>
<gene>
    <name evidence="1" type="ORF">PsorP6_016440</name>
</gene>
<organism evidence="1 2">
    <name type="scientific">Peronosclerospora sorghi</name>
    <dbReference type="NCBI Taxonomy" id="230839"/>
    <lineage>
        <taxon>Eukaryota</taxon>
        <taxon>Sar</taxon>
        <taxon>Stramenopiles</taxon>
        <taxon>Oomycota</taxon>
        <taxon>Peronosporomycetes</taxon>
        <taxon>Peronosporales</taxon>
        <taxon>Peronosporaceae</taxon>
        <taxon>Peronosclerospora</taxon>
    </lineage>
</organism>
<accession>A0ACC0VLW0</accession>
<sequence length="264" mass="29777">MAPPRAASASLTRDNVKFLAIARARDNVIVACYLHASDGKAGRGKETDRNMFNDMLRKVIQAPTWKSHVTPNGRHSLECDTNKCHFTMNNDELVFAAMTAKDYPIRLVFQLISAIQQAIVPKFGSKALTCREHGLEQDCHKLFIALASTYDDRTKMDKLSDVMNQVDGVKTVMHKNIEVVLSNTEKMEIVEQKTSDLNEQAKVFRNTGRKLRRHVWWKNVQLTILLSICAILVLVFILAALGVFNSSSRSTTKPRFLRALKTDS</sequence>
<dbReference type="EMBL" id="CM047587">
    <property type="protein sequence ID" value="KAI9907197.1"/>
    <property type="molecule type" value="Genomic_DNA"/>
</dbReference>
<proteinExistence type="predicted"/>
<dbReference type="Proteomes" id="UP001163321">
    <property type="component" value="Chromosome 8"/>
</dbReference>
<comment type="caution">
    <text evidence="1">The sequence shown here is derived from an EMBL/GenBank/DDBJ whole genome shotgun (WGS) entry which is preliminary data.</text>
</comment>
<evidence type="ECO:0000313" key="1">
    <source>
        <dbReference type="EMBL" id="KAI9907197.1"/>
    </source>
</evidence>
<protein>
    <submittedName>
        <fullName evidence="1">Uncharacterized protein</fullName>
    </submittedName>
</protein>
<keyword evidence="2" id="KW-1185">Reference proteome</keyword>